<dbReference type="Proteomes" id="UP000247702">
    <property type="component" value="Unassembled WGS sequence"/>
</dbReference>
<dbReference type="AlphaFoldDB" id="A0A2Z6QW30"/>
<dbReference type="EMBL" id="BEXD01001524">
    <property type="protein sequence ID" value="GBB94513.1"/>
    <property type="molecule type" value="Genomic_DNA"/>
</dbReference>
<evidence type="ECO:0000313" key="3">
    <source>
        <dbReference type="Proteomes" id="UP000247702"/>
    </source>
</evidence>
<accession>A0A2Z6QW30</accession>
<gene>
    <name evidence="2" type="ORF">RCL2_000577700</name>
    <name evidence="1" type="ORF">RclHR1_02370013</name>
</gene>
<reference evidence="2" key="2">
    <citation type="submission" date="2019-10" db="EMBL/GenBank/DDBJ databases">
        <title>Conservation and host-specific expression of non-tandemly repeated heterogenous ribosome RNA gene in arbuscular mycorrhizal fungi.</title>
        <authorList>
            <person name="Maeda T."/>
            <person name="Kobayashi Y."/>
            <person name="Nakagawa T."/>
            <person name="Ezawa T."/>
            <person name="Yamaguchi K."/>
            <person name="Bino T."/>
            <person name="Nishimoto Y."/>
            <person name="Shigenobu S."/>
            <person name="Kawaguchi M."/>
        </authorList>
    </citation>
    <scope>NUCLEOTIDE SEQUENCE</scope>
    <source>
        <strain evidence="2">HR1</strain>
    </source>
</reference>
<reference evidence="1 3" key="1">
    <citation type="submission" date="2017-11" db="EMBL/GenBank/DDBJ databases">
        <title>The genome of Rhizophagus clarus HR1 reveals common genetic basis of auxotrophy among arbuscular mycorrhizal fungi.</title>
        <authorList>
            <person name="Kobayashi Y."/>
        </authorList>
    </citation>
    <scope>NUCLEOTIDE SEQUENCE [LARGE SCALE GENOMIC DNA]</scope>
    <source>
        <strain evidence="1 3">HR1</strain>
    </source>
</reference>
<dbReference type="EMBL" id="BLAL01000037">
    <property type="protein sequence ID" value="GES78471.1"/>
    <property type="molecule type" value="Genomic_DNA"/>
</dbReference>
<keyword evidence="3" id="KW-1185">Reference proteome</keyword>
<comment type="caution">
    <text evidence="1">The sequence shown here is derived from an EMBL/GenBank/DDBJ whole genome shotgun (WGS) entry which is preliminary data.</text>
</comment>
<proteinExistence type="predicted"/>
<name>A0A2Z6QW30_9GLOM</name>
<evidence type="ECO:0000313" key="2">
    <source>
        <dbReference type="EMBL" id="GES78471.1"/>
    </source>
</evidence>
<protein>
    <submittedName>
        <fullName evidence="1">Uncharacterized protein</fullName>
    </submittedName>
</protein>
<sequence length="67" mass="7952">MTSRHRIHINNDLLTSKVEILAEVIAKERELRETAKPALCLLYSKMLYMIYLPTELYWIKLNLTGWC</sequence>
<organism evidence="1 3">
    <name type="scientific">Rhizophagus clarus</name>
    <dbReference type="NCBI Taxonomy" id="94130"/>
    <lineage>
        <taxon>Eukaryota</taxon>
        <taxon>Fungi</taxon>
        <taxon>Fungi incertae sedis</taxon>
        <taxon>Mucoromycota</taxon>
        <taxon>Glomeromycotina</taxon>
        <taxon>Glomeromycetes</taxon>
        <taxon>Glomerales</taxon>
        <taxon>Glomeraceae</taxon>
        <taxon>Rhizophagus</taxon>
    </lineage>
</organism>
<dbReference type="Proteomes" id="UP000615446">
    <property type="component" value="Unassembled WGS sequence"/>
</dbReference>
<evidence type="ECO:0000313" key="1">
    <source>
        <dbReference type="EMBL" id="GBB94513.1"/>
    </source>
</evidence>